<proteinExistence type="predicted"/>
<dbReference type="AlphaFoldDB" id="A0A0D9WPH1"/>
<protein>
    <submittedName>
        <fullName evidence="1">Uncharacterized protein</fullName>
    </submittedName>
</protein>
<evidence type="ECO:0000313" key="2">
    <source>
        <dbReference type="Proteomes" id="UP000032180"/>
    </source>
</evidence>
<reference evidence="1" key="3">
    <citation type="submission" date="2015-04" db="UniProtKB">
        <authorList>
            <consortium name="EnsemblPlants"/>
        </authorList>
    </citation>
    <scope>IDENTIFICATION</scope>
</reference>
<name>A0A0D9WPH1_9ORYZ</name>
<dbReference type="HOGENOM" id="CLU_2907329_0_0_1"/>
<reference evidence="2" key="2">
    <citation type="submission" date="2013-12" db="EMBL/GenBank/DDBJ databases">
        <authorList>
            <person name="Yu Y."/>
            <person name="Lee S."/>
            <person name="de Baynast K."/>
            <person name="Wissotski M."/>
            <person name="Liu L."/>
            <person name="Talag J."/>
            <person name="Goicoechea J."/>
            <person name="Angelova A."/>
            <person name="Jetty R."/>
            <person name="Kudrna D."/>
            <person name="Golser W."/>
            <person name="Rivera L."/>
            <person name="Zhang J."/>
            <person name="Wing R."/>
        </authorList>
    </citation>
    <scope>NUCLEOTIDE SEQUENCE</scope>
</reference>
<evidence type="ECO:0000313" key="1">
    <source>
        <dbReference type="EnsemblPlants" id="LPERR06G10160.1"/>
    </source>
</evidence>
<organism evidence="1 2">
    <name type="scientific">Leersia perrieri</name>
    <dbReference type="NCBI Taxonomy" id="77586"/>
    <lineage>
        <taxon>Eukaryota</taxon>
        <taxon>Viridiplantae</taxon>
        <taxon>Streptophyta</taxon>
        <taxon>Embryophyta</taxon>
        <taxon>Tracheophyta</taxon>
        <taxon>Spermatophyta</taxon>
        <taxon>Magnoliopsida</taxon>
        <taxon>Liliopsida</taxon>
        <taxon>Poales</taxon>
        <taxon>Poaceae</taxon>
        <taxon>BOP clade</taxon>
        <taxon>Oryzoideae</taxon>
        <taxon>Oryzeae</taxon>
        <taxon>Oryzinae</taxon>
        <taxon>Leersia</taxon>
    </lineage>
</organism>
<accession>A0A0D9WPH1</accession>
<reference evidence="1 2" key="1">
    <citation type="submission" date="2012-08" db="EMBL/GenBank/DDBJ databases">
        <title>Oryza genome evolution.</title>
        <authorList>
            <person name="Wing R.A."/>
        </authorList>
    </citation>
    <scope>NUCLEOTIDE SEQUENCE</scope>
</reference>
<dbReference type="Proteomes" id="UP000032180">
    <property type="component" value="Chromosome 6"/>
</dbReference>
<dbReference type="EnsemblPlants" id="LPERR06G10160.1">
    <property type="protein sequence ID" value="LPERR06G10160.1"/>
    <property type="gene ID" value="LPERR06G10160"/>
</dbReference>
<sequence>MVLDWLSLLGAYASGSCRKFKTSAYIFALAIAMIRGARRQVLQGNIAEIPHALNAAVPMLRI</sequence>
<dbReference type="Gramene" id="LPERR06G10160.1">
    <property type="protein sequence ID" value="LPERR06G10160.1"/>
    <property type="gene ID" value="LPERR06G10160"/>
</dbReference>
<keyword evidence="2" id="KW-1185">Reference proteome</keyword>